<dbReference type="Proteomes" id="UP000502665">
    <property type="component" value="Chromosome"/>
</dbReference>
<reference evidence="3" key="1">
    <citation type="submission" date="2020-03" db="EMBL/GenBank/DDBJ databases">
        <title>Molecular networking-based the target discovery of potent antiproliferative macrolactams: 5/6/7/16 polycyclic ansamycins and glycosylated trienomycin from Streptomyces cacaoi subsp. asoensis.</title>
        <authorList>
            <person name="Liu L.-L."/>
        </authorList>
    </citation>
    <scope>NUCLEOTIDE SEQUENCE [LARGE SCALE GENOMIC DNA]</scope>
    <source>
        <strain evidence="3">H2S5</strain>
    </source>
</reference>
<dbReference type="Gene3D" id="3.90.25.10">
    <property type="entry name" value="UDP-galactose 4-epimerase, domain 1"/>
    <property type="match status" value="1"/>
</dbReference>
<organism evidence="3 5">
    <name type="scientific">Streptomyces asoensis</name>
    <dbReference type="NCBI Taxonomy" id="249586"/>
    <lineage>
        <taxon>Bacteria</taxon>
        <taxon>Bacillati</taxon>
        <taxon>Actinomycetota</taxon>
        <taxon>Actinomycetes</taxon>
        <taxon>Kitasatosporales</taxon>
        <taxon>Streptomycetaceae</taxon>
        <taxon>Streptomyces</taxon>
    </lineage>
</organism>
<feature type="domain" description="NAD(P)-binding" evidence="2">
    <location>
        <begin position="6"/>
        <end position="179"/>
    </location>
</feature>
<proteinExistence type="predicted"/>
<dbReference type="PANTHER" id="PTHR43162">
    <property type="match status" value="1"/>
</dbReference>
<gene>
    <name evidence="3" type="ORF">G9272_00625</name>
    <name evidence="4" type="ORF">G9272_44270</name>
</gene>
<dbReference type="InterPro" id="IPR036291">
    <property type="entry name" value="NAD(P)-bd_dom_sf"/>
</dbReference>
<dbReference type="InterPro" id="IPR051604">
    <property type="entry name" value="Ergot_Alk_Oxidoreductase"/>
</dbReference>
<feature type="region of interest" description="Disordered" evidence="1">
    <location>
        <begin position="279"/>
        <end position="309"/>
    </location>
</feature>
<evidence type="ECO:0000313" key="3">
    <source>
        <dbReference type="EMBL" id="QJS99025.1"/>
    </source>
</evidence>
<evidence type="ECO:0000313" key="4">
    <source>
        <dbReference type="EMBL" id="QJT06444.1"/>
    </source>
</evidence>
<sequence>MILVTGATGTVGGQVVRRFPAGVRLRLMARDPAKVTGAPAAAEIVAGDYGDPLSLARALTGVHAAFLVTTRAGGGDDAAFAAAARRAGVRRLVKLSAAAVLDPGADDFITRWQRAGEEQLRGCGLEWTLLRPRAFMSNALGWAASVRGERTVRALYPASPNACVDPRDVAEVAVRALTEEGHAGRAYTLTGPQTLTAAGQCEQLGRLLGVPLRLVELSPAQARAAWAARYPEPVADALLHSAERQRAGAKAQVEDTVRAVTGRPPRTFAQWAEDHLEAFAPAGQQPAAPAAPAGDRLARPVRPGSPGTA</sequence>
<dbReference type="PANTHER" id="PTHR43162:SF1">
    <property type="entry name" value="PRESTALK A DIFFERENTIATION PROTEIN A"/>
    <property type="match status" value="1"/>
</dbReference>
<dbReference type="Pfam" id="PF13460">
    <property type="entry name" value="NAD_binding_10"/>
    <property type="match status" value="1"/>
</dbReference>
<keyword evidence="5" id="KW-1185">Reference proteome</keyword>
<name>A0A6M4WME3_9ACTN</name>
<dbReference type="InterPro" id="IPR016040">
    <property type="entry name" value="NAD(P)-bd_dom"/>
</dbReference>
<evidence type="ECO:0000313" key="5">
    <source>
        <dbReference type="Proteomes" id="UP000502665"/>
    </source>
</evidence>
<dbReference type="RefSeq" id="WP_171394678.1">
    <property type="nucleotide sequence ID" value="NZ_CP049838.1"/>
</dbReference>
<dbReference type="SUPFAM" id="SSF51735">
    <property type="entry name" value="NAD(P)-binding Rossmann-fold domains"/>
    <property type="match status" value="1"/>
</dbReference>
<evidence type="ECO:0000256" key="1">
    <source>
        <dbReference type="SAM" id="MobiDB-lite"/>
    </source>
</evidence>
<evidence type="ECO:0000259" key="2">
    <source>
        <dbReference type="Pfam" id="PF13460"/>
    </source>
</evidence>
<dbReference type="EMBL" id="CP049838">
    <property type="protein sequence ID" value="QJS99025.1"/>
    <property type="molecule type" value="Genomic_DNA"/>
</dbReference>
<dbReference type="AlphaFoldDB" id="A0A6M4WME3"/>
<protein>
    <submittedName>
        <fullName evidence="3">NAD(P)H-binding protein</fullName>
    </submittedName>
</protein>
<accession>A0A6M4WME3</accession>
<dbReference type="Gene3D" id="3.40.50.720">
    <property type="entry name" value="NAD(P)-binding Rossmann-like Domain"/>
    <property type="match status" value="1"/>
</dbReference>
<feature type="compositionally biased region" description="Low complexity" evidence="1">
    <location>
        <begin position="280"/>
        <end position="294"/>
    </location>
</feature>
<dbReference type="EMBL" id="CP049838">
    <property type="protein sequence ID" value="QJT06444.1"/>
    <property type="molecule type" value="Genomic_DNA"/>
</dbReference>